<evidence type="ECO:0000256" key="5">
    <source>
        <dbReference type="ARBA" id="ARBA00022832"/>
    </source>
</evidence>
<dbReference type="PANTHER" id="PTHR43775:SF51">
    <property type="entry name" value="INACTIVE PHENOLPHTHIOCEROL SYNTHESIS POLYKETIDE SYNTHASE TYPE I PKS1-RELATED"/>
    <property type="match status" value="1"/>
</dbReference>
<keyword evidence="2" id="KW-0596">Phosphopantetheine</keyword>
<feature type="region of interest" description="Disordered" evidence="7">
    <location>
        <begin position="1"/>
        <end position="20"/>
    </location>
</feature>
<dbReference type="FunFam" id="1.10.1200.10:FF:000007">
    <property type="entry name" value="Probable polyketide synthase pks17"/>
    <property type="match status" value="1"/>
</dbReference>
<proteinExistence type="predicted"/>
<protein>
    <submittedName>
        <fullName evidence="9">Acyl carrier protein</fullName>
    </submittedName>
</protein>
<evidence type="ECO:0000259" key="8">
    <source>
        <dbReference type="PROSITE" id="PS50075"/>
    </source>
</evidence>
<dbReference type="GO" id="GO:0004312">
    <property type="term" value="F:fatty acid synthase activity"/>
    <property type="evidence" value="ECO:0007669"/>
    <property type="project" value="TreeGrafter"/>
</dbReference>
<reference evidence="9 10" key="1">
    <citation type="submission" date="2020-01" db="EMBL/GenBank/DDBJ databases">
        <title>Genetics and antimicrobial susceptibilities of Nocardia species isolated from the soil; a comparison with species isolated from humans.</title>
        <authorList>
            <person name="Carrasco G."/>
            <person name="Monzon S."/>
            <person name="Sansegundo M."/>
            <person name="Garcia E."/>
            <person name="Garrido N."/>
            <person name="Medina M.J."/>
            <person name="Villalon P."/>
            <person name="Ramirez-Arocha A.C."/>
            <person name="Jimenez P."/>
            <person name="Cuesta I."/>
            <person name="Valdezate S."/>
        </authorList>
    </citation>
    <scope>NUCLEOTIDE SEQUENCE [LARGE SCALE GENOMIC DNA]</scope>
    <source>
        <strain evidence="9 10">CNM20110626</strain>
    </source>
</reference>
<dbReference type="SMART" id="SM00823">
    <property type="entry name" value="PKS_PP"/>
    <property type="match status" value="1"/>
</dbReference>
<evidence type="ECO:0000256" key="1">
    <source>
        <dbReference type="ARBA" id="ARBA00005189"/>
    </source>
</evidence>
<dbReference type="PANTHER" id="PTHR43775">
    <property type="entry name" value="FATTY ACID SYNTHASE"/>
    <property type="match status" value="1"/>
</dbReference>
<dbReference type="PROSITE" id="PS50075">
    <property type="entry name" value="CARRIER"/>
    <property type="match status" value="1"/>
</dbReference>
<evidence type="ECO:0000256" key="4">
    <source>
        <dbReference type="ARBA" id="ARBA00022679"/>
    </source>
</evidence>
<gene>
    <name evidence="9" type="ORF">GV791_31045</name>
</gene>
<evidence type="ECO:0000256" key="7">
    <source>
        <dbReference type="SAM" id="MobiDB-lite"/>
    </source>
</evidence>
<dbReference type="SMART" id="SM01294">
    <property type="entry name" value="PKS_PP_betabranch"/>
    <property type="match status" value="1"/>
</dbReference>
<evidence type="ECO:0000313" key="9">
    <source>
        <dbReference type="EMBL" id="NEW36954.1"/>
    </source>
</evidence>
<evidence type="ECO:0000256" key="2">
    <source>
        <dbReference type="ARBA" id="ARBA00022450"/>
    </source>
</evidence>
<dbReference type="Proteomes" id="UP000471166">
    <property type="component" value="Unassembled WGS sequence"/>
</dbReference>
<dbReference type="InterPro" id="IPR009081">
    <property type="entry name" value="PP-bd_ACP"/>
</dbReference>
<feature type="domain" description="Carrier" evidence="8">
    <location>
        <begin position="36"/>
        <end position="111"/>
    </location>
</feature>
<accession>A0A6P1CZH7</accession>
<dbReference type="InterPro" id="IPR036736">
    <property type="entry name" value="ACP-like_sf"/>
</dbReference>
<evidence type="ECO:0000313" key="10">
    <source>
        <dbReference type="Proteomes" id="UP000471166"/>
    </source>
</evidence>
<evidence type="ECO:0000256" key="6">
    <source>
        <dbReference type="ARBA" id="ARBA00023098"/>
    </source>
</evidence>
<sequence length="127" mass="13343">PALLRGLVPRTEPANGPGRRAQGFDLTAVPVVKRERAVLDLVLEHAAAVLGYSSAEEIRSDKGFDEIGFDSLGGVEFRNRLSKATGLQLPSTIVFDYPTVADLAGYLHEQLAATVETAPSTAAAAPG</sequence>
<dbReference type="Gene3D" id="1.10.1200.10">
    <property type="entry name" value="ACP-like"/>
    <property type="match status" value="1"/>
</dbReference>
<comment type="pathway">
    <text evidence="1">Lipid metabolism.</text>
</comment>
<feature type="non-terminal residue" evidence="9">
    <location>
        <position position="127"/>
    </location>
</feature>
<evidence type="ECO:0000256" key="3">
    <source>
        <dbReference type="ARBA" id="ARBA00022553"/>
    </source>
</evidence>
<dbReference type="SUPFAM" id="SSF47336">
    <property type="entry name" value="ACP-like"/>
    <property type="match status" value="1"/>
</dbReference>
<keyword evidence="5" id="KW-0276">Fatty acid metabolism</keyword>
<dbReference type="AlphaFoldDB" id="A0A6P1CZH7"/>
<dbReference type="InterPro" id="IPR020806">
    <property type="entry name" value="PKS_PP-bd"/>
</dbReference>
<dbReference type="GO" id="GO:0006633">
    <property type="term" value="P:fatty acid biosynthetic process"/>
    <property type="evidence" value="ECO:0007669"/>
    <property type="project" value="TreeGrafter"/>
</dbReference>
<dbReference type="InterPro" id="IPR050091">
    <property type="entry name" value="PKS_NRPS_Biosynth_Enz"/>
</dbReference>
<dbReference type="Pfam" id="PF00550">
    <property type="entry name" value="PP-binding"/>
    <property type="match status" value="1"/>
</dbReference>
<comment type="caution">
    <text evidence="9">The sequence shown here is derived from an EMBL/GenBank/DDBJ whole genome shotgun (WGS) entry which is preliminary data.</text>
</comment>
<dbReference type="EMBL" id="JAAGVB010000235">
    <property type="protein sequence ID" value="NEW36954.1"/>
    <property type="molecule type" value="Genomic_DNA"/>
</dbReference>
<keyword evidence="4" id="KW-0808">Transferase</keyword>
<keyword evidence="3" id="KW-0597">Phosphoprotein</keyword>
<keyword evidence="6" id="KW-0443">Lipid metabolism</keyword>
<dbReference type="GO" id="GO:0031177">
    <property type="term" value="F:phosphopantetheine binding"/>
    <property type="evidence" value="ECO:0007669"/>
    <property type="project" value="InterPro"/>
</dbReference>
<name>A0A6P1CZH7_9NOCA</name>
<organism evidence="9 10">
    <name type="scientific">Nocardia cyriacigeorgica</name>
    <dbReference type="NCBI Taxonomy" id="135487"/>
    <lineage>
        <taxon>Bacteria</taxon>
        <taxon>Bacillati</taxon>
        <taxon>Actinomycetota</taxon>
        <taxon>Actinomycetes</taxon>
        <taxon>Mycobacteriales</taxon>
        <taxon>Nocardiaceae</taxon>
        <taxon>Nocardia</taxon>
    </lineage>
</organism>
<feature type="non-terminal residue" evidence="9">
    <location>
        <position position="1"/>
    </location>
</feature>